<dbReference type="InterPro" id="IPR002935">
    <property type="entry name" value="SAM_O-MeTrfase"/>
</dbReference>
<gene>
    <name evidence="4" type="ORF">PIG85_03365</name>
</gene>
<evidence type="ECO:0000256" key="1">
    <source>
        <dbReference type="ARBA" id="ARBA00022603"/>
    </source>
</evidence>
<evidence type="ECO:0000313" key="4">
    <source>
        <dbReference type="EMBL" id="WCE46695.1"/>
    </source>
</evidence>
<keyword evidence="1" id="KW-0489">Methyltransferase</keyword>
<dbReference type="CDD" id="cd02440">
    <property type="entry name" value="AdoMet_MTases"/>
    <property type="match status" value="1"/>
</dbReference>
<evidence type="ECO:0000313" key="5">
    <source>
        <dbReference type="Proteomes" id="UP001211044"/>
    </source>
</evidence>
<dbReference type="GO" id="GO:0032259">
    <property type="term" value="P:methylation"/>
    <property type="evidence" value="ECO:0007669"/>
    <property type="project" value="UniProtKB-KW"/>
</dbReference>
<dbReference type="Pfam" id="PF01596">
    <property type="entry name" value="Methyltransf_3"/>
    <property type="match status" value="1"/>
</dbReference>
<sequence length="210" mass="22572">MSEKALSWTYTEEIADQDDVIAKARALGEELGAPAVSRASGAMLRTLAGAMGARTVLEIGTGTGTSALYLLEGMAASGVITSIDIESEFHKAARGLFRDAGIPSQHTRLITGRALEVLPRMAHNAYDMVVIDGDVNEVDAYLRHAWELVRPGGAVVLLHALWHDQVADPARRDPETVQMREAIKSLQDKDSWISSVLPIGDGMAIGIARK</sequence>
<dbReference type="Gene3D" id="3.40.50.150">
    <property type="entry name" value="Vaccinia Virus protein VP39"/>
    <property type="match status" value="1"/>
</dbReference>
<evidence type="ECO:0000256" key="2">
    <source>
        <dbReference type="ARBA" id="ARBA00022679"/>
    </source>
</evidence>
<dbReference type="PROSITE" id="PS51682">
    <property type="entry name" value="SAM_OMT_I"/>
    <property type="match status" value="1"/>
</dbReference>
<dbReference type="AlphaFoldDB" id="A0AB38XQU7"/>
<dbReference type="KEGG" id="wne:PIG85_03365"/>
<name>A0AB38XQU7_9ACTO</name>
<dbReference type="InterPro" id="IPR050362">
    <property type="entry name" value="Cation-dep_OMT"/>
</dbReference>
<keyword evidence="2" id="KW-0808">Transferase</keyword>
<dbReference type="GO" id="GO:0008757">
    <property type="term" value="F:S-adenosylmethionine-dependent methyltransferase activity"/>
    <property type="evidence" value="ECO:0007669"/>
    <property type="project" value="TreeGrafter"/>
</dbReference>
<dbReference type="EMBL" id="CP116394">
    <property type="protein sequence ID" value="WCE46695.1"/>
    <property type="molecule type" value="Genomic_DNA"/>
</dbReference>
<dbReference type="SUPFAM" id="SSF53335">
    <property type="entry name" value="S-adenosyl-L-methionine-dependent methyltransferases"/>
    <property type="match status" value="1"/>
</dbReference>
<organism evidence="4 5">
    <name type="scientific">Winkia neuii subsp. anitrata</name>
    <dbReference type="NCBI Taxonomy" id="29318"/>
    <lineage>
        <taxon>Bacteria</taxon>
        <taxon>Bacillati</taxon>
        <taxon>Actinomycetota</taxon>
        <taxon>Actinomycetes</taxon>
        <taxon>Actinomycetales</taxon>
        <taxon>Actinomycetaceae</taxon>
        <taxon>Winkia</taxon>
    </lineage>
</organism>
<dbReference type="PANTHER" id="PTHR10509:SF85">
    <property type="entry name" value="O-METHYLTRANSFERASE RV1220C-RELATED"/>
    <property type="match status" value="1"/>
</dbReference>
<dbReference type="Proteomes" id="UP001211044">
    <property type="component" value="Chromosome"/>
</dbReference>
<dbReference type="RefSeq" id="WP_004805910.1">
    <property type="nucleotide sequence ID" value="NZ_CP116394.1"/>
</dbReference>
<keyword evidence="3" id="KW-0949">S-adenosyl-L-methionine</keyword>
<dbReference type="GO" id="GO:0008171">
    <property type="term" value="F:O-methyltransferase activity"/>
    <property type="evidence" value="ECO:0007669"/>
    <property type="project" value="InterPro"/>
</dbReference>
<evidence type="ECO:0000256" key="3">
    <source>
        <dbReference type="ARBA" id="ARBA00022691"/>
    </source>
</evidence>
<dbReference type="InterPro" id="IPR029063">
    <property type="entry name" value="SAM-dependent_MTases_sf"/>
</dbReference>
<protein>
    <submittedName>
        <fullName evidence="4">O-methyltransferase</fullName>
    </submittedName>
</protein>
<accession>A0AB38XQU7</accession>
<proteinExistence type="predicted"/>
<dbReference type="PANTHER" id="PTHR10509">
    <property type="entry name" value="O-METHYLTRANSFERASE-RELATED"/>
    <property type="match status" value="1"/>
</dbReference>
<reference evidence="4" key="1">
    <citation type="submission" date="2023-01" db="EMBL/GenBank/DDBJ databases">
        <title>Comparative Genomic Analysis of the Clinically-Derived Winkia Strain NY0527 Provides Evidence into the Taxonomic Reassignment of Winkia neuii and Characterizes Their Virulence Traits.</title>
        <authorList>
            <person name="Cai X."/>
            <person name="Peng Y."/>
            <person name="Li M."/>
            <person name="Qiu Y."/>
            <person name="Wang Y."/>
            <person name="Xu L."/>
            <person name="Hou Q."/>
        </authorList>
    </citation>
    <scope>NUCLEOTIDE SEQUENCE</scope>
    <source>
        <strain evidence="4">NY0527</strain>
    </source>
</reference>